<accession>A0A498JKZ5</accession>
<dbReference type="GO" id="GO:0019905">
    <property type="term" value="F:syntaxin binding"/>
    <property type="evidence" value="ECO:0007669"/>
    <property type="project" value="InterPro"/>
</dbReference>
<evidence type="ECO:0000256" key="3">
    <source>
        <dbReference type="SAM" id="MobiDB-lite"/>
    </source>
</evidence>
<feature type="region of interest" description="Disordered" evidence="3">
    <location>
        <begin position="1"/>
        <end position="200"/>
    </location>
</feature>
<reference evidence="4 5" key="1">
    <citation type="submission" date="2018-10" db="EMBL/GenBank/DDBJ databases">
        <title>A high-quality apple genome assembly.</title>
        <authorList>
            <person name="Hu J."/>
        </authorList>
    </citation>
    <scope>NUCLEOTIDE SEQUENCE [LARGE SCALE GENOMIC DNA]</scope>
    <source>
        <strain evidence="5">cv. HFTH1</strain>
        <tissue evidence="4">Young leaf</tissue>
    </source>
</reference>
<feature type="compositionally biased region" description="Basic and acidic residues" evidence="3">
    <location>
        <begin position="173"/>
        <end position="197"/>
    </location>
</feature>
<organism evidence="4 5">
    <name type="scientific">Malus domestica</name>
    <name type="common">Apple</name>
    <name type="synonym">Pyrus malus</name>
    <dbReference type="NCBI Taxonomy" id="3750"/>
    <lineage>
        <taxon>Eukaryota</taxon>
        <taxon>Viridiplantae</taxon>
        <taxon>Streptophyta</taxon>
        <taxon>Embryophyta</taxon>
        <taxon>Tracheophyta</taxon>
        <taxon>Spermatophyta</taxon>
        <taxon>Magnoliopsida</taxon>
        <taxon>eudicotyledons</taxon>
        <taxon>Gunneridae</taxon>
        <taxon>Pentapetalae</taxon>
        <taxon>rosids</taxon>
        <taxon>fabids</taxon>
        <taxon>Rosales</taxon>
        <taxon>Rosaceae</taxon>
        <taxon>Amygdaloideae</taxon>
        <taxon>Maleae</taxon>
        <taxon>Malus</taxon>
    </lineage>
</organism>
<name>A0A498JKZ5_MALDO</name>
<comment type="caution">
    <text evidence="4">The sequence shown here is derived from an EMBL/GenBank/DDBJ whole genome shotgun (WGS) entry which is preliminary data.</text>
</comment>
<feature type="compositionally biased region" description="Polar residues" evidence="3">
    <location>
        <begin position="463"/>
        <end position="475"/>
    </location>
</feature>
<comment type="similarity">
    <text evidence="1">Belongs to the taxilin family.</text>
</comment>
<gene>
    <name evidence="4" type="ORF">DVH24_023976</name>
</gene>
<feature type="coiled-coil region" evidence="2">
    <location>
        <begin position="224"/>
        <end position="322"/>
    </location>
</feature>
<feature type="compositionally biased region" description="Basic and acidic residues" evidence="3">
    <location>
        <begin position="439"/>
        <end position="462"/>
    </location>
</feature>
<dbReference type="InterPro" id="IPR026183">
    <property type="entry name" value="Taxilin_fam"/>
</dbReference>
<dbReference type="EMBL" id="RDQH01000333">
    <property type="protein sequence ID" value="RXH94292.1"/>
    <property type="molecule type" value="Genomic_DNA"/>
</dbReference>
<dbReference type="Proteomes" id="UP000290289">
    <property type="component" value="Chromosome 7"/>
</dbReference>
<evidence type="ECO:0000256" key="1">
    <source>
        <dbReference type="ARBA" id="ARBA00009550"/>
    </source>
</evidence>
<proteinExistence type="inferred from homology"/>
<keyword evidence="2" id="KW-0175">Coiled coil</keyword>
<evidence type="ECO:0000313" key="4">
    <source>
        <dbReference type="EMBL" id="RXH94292.1"/>
    </source>
</evidence>
<evidence type="ECO:0008006" key="6">
    <source>
        <dbReference type="Google" id="ProtNLM"/>
    </source>
</evidence>
<feature type="region of interest" description="Disordered" evidence="3">
    <location>
        <begin position="439"/>
        <end position="475"/>
    </location>
</feature>
<evidence type="ECO:0000313" key="5">
    <source>
        <dbReference type="Proteomes" id="UP000290289"/>
    </source>
</evidence>
<sequence>MAMGSGVAVRMENPEANQLPEVDSLPDGFVESSPEPLAPATPTFEQEKPLGNNESDNSTERDSSKEPVGELAADEFQASQSRAEKTQKLRTFPVPLSETDSSDVLVDSVQVPKNASTEHREEGSLVMPDSAVSVSEASGGVSEGGEGKKQVETRCQSSERPAEGGSDAPATNLKDKSSLESVETLKNRKTESTETKRKSVKRTFKSEKEFIEFTLKYQQALAERDSAISVRDKLESLCRELQRQNKVLMDECKRVSTEGQNLRLDLSVKFQDAIKDVSNKLDEQKEECISQLKENEMLRTKLQQLNYQHALSEQQYEQMLKQKSLELQIADLKTKQHEEKLLQEQSQMKLYAEQVSQLLSTEKNLRLQLTADGEKFQQFQDALLKSNEVFETFKQEIEKMAKSIKELKKENLFLKSKCEKTDVTLIELVDERERLKKQLEKTKNQKEKLESLCRSLQAERKQNSTGSNNSDSVPS</sequence>
<dbReference type="PANTHER" id="PTHR16127">
    <property type="entry name" value="TAXILIN"/>
    <property type="match status" value="1"/>
</dbReference>
<feature type="compositionally biased region" description="Low complexity" evidence="3">
    <location>
        <begin position="130"/>
        <end position="140"/>
    </location>
</feature>
<protein>
    <recommendedName>
        <fullName evidence="6">Alpha-taxilin</fullName>
    </recommendedName>
</protein>
<evidence type="ECO:0000256" key="2">
    <source>
        <dbReference type="SAM" id="Coils"/>
    </source>
</evidence>
<dbReference type="AlphaFoldDB" id="A0A498JKZ5"/>
<keyword evidence="5" id="KW-1185">Reference proteome</keyword>
<dbReference type="PANTHER" id="PTHR16127:SF13">
    <property type="entry name" value="GH01188P"/>
    <property type="match status" value="1"/>
</dbReference>
<feature type="compositionally biased region" description="Basic and acidic residues" evidence="3">
    <location>
        <begin position="58"/>
        <end position="68"/>
    </location>
</feature>
<dbReference type="Pfam" id="PF09728">
    <property type="entry name" value="Taxilin"/>
    <property type="match status" value="1"/>
</dbReference>
<dbReference type="STRING" id="3750.A0A498JKZ5"/>